<accession>A0A9Q0HMW4</accession>
<dbReference type="Proteomes" id="UP001151287">
    <property type="component" value="Unassembled WGS sequence"/>
</dbReference>
<dbReference type="InterPro" id="IPR005162">
    <property type="entry name" value="Retrotrans_gag_dom"/>
</dbReference>
<dbReference type="EMBL" id="JAMQYH010000003">
    <property type="protein sequence ID" value="KAJ1692037.1"/>
    <property type="molecule type" value="Genomic_DNA"/>
</dbReference>
<protein>
    <recommendedName>
        <fullName evidence="1">Retrotransposon gag domain-containing protein</fullName>
    </recommendedName>
</protein>
<evidence type="ECO:0000259" key="1">
    <source>
        <dbReference type="Pfam" id="PF03732"/>
    </source>
</evidence>
<dbReference type="AlphaFoldDB" id="A0A9Q0HMW4"/>
<evidence type="ECO:0000313" key="3">
    <source>
        <dbReference type="Proteomes" id="UP001151287"/>
    </source>
</evidence>
<evidence type="ECO:0000313" key="2">
    <source>
        <dbReference type="EMBL" id="KAJ1692037.1"/>
    </source>
</evidence>
<comment type="caution">
    <text evidence="2">The sequence shown here is derived from an EMBL/GenBank/DDBJ whole genome shotgun (WGS) entry which is preliminary data.</text>
</comment>
<reference evidence="2" key="1">
    <citation type="journal article" date="2022" name="Cell">
        <title>Repeat-based holocentromeres influence genome architecture and karyotype evolution.</title>
        <authorList>
            <person name="Hofstatter P.G."/>
            <person name="Thangavel G."/>
            <person name="Lux T."/>
            <person name="Neumann P."/>
            <person name="Vondrak T."/>
            <person name="Novak P."/>
            <person name="Zhang M."/>
            <person name="Costa L."/>
            <person name="Castellani M."/>
            <person name="Scott A."/>
            <person name="Toegelov H."/>
            <person name="Fuchs J."/>
            <person name="Mata-Sucre Y."/>
            <person name="Dias Y."/>
            <person name="Vanzela A.L.L."/>
            <person name="Huettel B."/>
            <person name="Almeida C.C.S."/>
            <person name="Simkova H."/>
            <person name="Souza G."/>
            <person name="Pedrosa-Harand A."/>
            <person name="Macas J."/>
            <person name="Mayer K.F.X."/>
            <person name="Houben A."/>
            <person name="Marques A."/>
        </authorList>
    </citation>
    <scope>NUCLEOTIDE SEQUENCE</scope>
    <source>
        <strain evidence="2">RhyBre1mFocal</strain>
    </source>
</reference>
<dbReference type="Pfam" id="PF03732">
    <property type="entry name" value="Retrotrans_gag"/>
    <property type="match status" value="1"/>
</dbReference>
<keyword evidence="3" id="KW-1185">Reference proteome</keyword>
<gene>
    <name evidence="2" type="ORF">LUZ63_008735</name>
</gene>
<proteinExistence type="predicted"/>
<organism evidence="2 3">
    <name type="scientific">Rhynchospora breviuscula</name>
    <dbReference type="NCBI Taxonomy" id="2022672"/>
    <lineage>
        <taxon>Eukaryota</taxon>
        <taxon>Viridiplantae</taxon>
        <taxon>Streptophyta</taxon>
        <taxon>Embryophyta</taxon>
        <taxon>Tracheophyta</taxon>
        <taxon>Spermatophyta</taxon>
        <taxon>Magnoliopsida</taxon>
        <taxon>Liliopsida</taxon>
        <taxon>Poales</taxon>
        <taxon>Cyperaceae</taxon>
        <taxon>Cyperoideae</taxon>
        <taxon>Rhynchosporeae</taxon>
        <taxon>Rhynchospora</taxon>
    </lineage>
</organism>
<sequence>MEGFCRVFGNDAYTLFSAKKAKSIISPSFSRACTSKKMRLFGVNIEVPRQGPLEIQAPPLVLKLDPSIGNTRNYDLILGQDWLEANYAVMDEETGMVRGQTSNAPSPPRRNDQNAATLEAVLQGLERVVRAATEVRPREGNDFFELYRSFTSLRPSNFDGAGGFLAAEDWLAEIQDKFRLVRAPEVNQVELAAQCLVGHARFWWQEAKRRYNGNPELVPWDWFKRQFEGRYLDTLSREKLRQNFLNLKQGVGTVSEFNSKFEDLMRYAPDVANDQFRLRQ</sequence>
<dbReference type="OrthoDB" id="786614at2759"/>
<feature type="domain" description="Retrotransposon gag" evidence="1">
    <location>
        <begin position="191"/>
        <end position="275"/>
    </location>
</feature>
<name>A0A9Q0HMW4_9POAL</name>